<protein>
    <submittedName>
        <fullName evidence="2">Uncharacterized protein</fullName>
    </submittedName>
</protein>
<gene>
    <name evidence="2" type="ORF">SDC9_194967</name>
</gene>
<proteinExistence type="predicted"/>
<feature type="region of interest" description="Disordered" evidence="1">
    <location>
        <begin position="1"/>
        <end position="20"/>
    </location>
</feature>
<comment type="caution">
    <text evidence="2">The sequence shown here is derived from an EMBL/GenBank/DDBJ whole genome shotgun (WGS) entry which is preliminary data.</text>
</comment>
<reference evidence="2" key="1">
    <citation type="submission" date="2019-08" db="EMBL/GenBank/DDBJ databases">
        <authorList>
            <person name="Kucharzyk K."/>
            <person name="Murdoch R.W."/>
            <person name="Higgins S."/>
            <person name="Loffler F."/>
        </authorList>
    </citation>
    <scope>NUCLEOTIDE SEQUENCE</scope>
</reference>
<organism evidence="2">
    <name type="scientific">bioreactor metagenome</name>
    <dbReference type="NCBI Taxonomy" id="1076179"/>
    <lineage>
        <taxon>unclassified sequences</taxon>
        <taxon>metagenomes</taxon>
        <taxon>ecological metagenomes</taxon>
    </lineage>
</organism>
<sequence length="79" mass="9374">MPAMFYQRMRDAEHQRHVSPHVRRNPFHFVAKEINGFRSHRINTDQPFPAITQRVKVRDPLFIRRIPGNFQGIQRVGAP</sequence>
<name>A0A645I7Q7_9ZZZZ</name>
<dbReference type="EMBL" id="VSSQ01108803">
    <property type="protein sequence ID" value="MPN47365.1"/>
    <property type="molecule type" value="Genomic_DNA"/>
</dbReference>
<dbReference type="AlphaFoldDB" id="A0A645I7Q7"/>
<evidence type="ECO:0000256" key="1">
    <source>
        <dbReference type="SAM" id="MobiDB-lite"/>
    </source>
</evidence>
<accession>A0A645I7Q7</accession>
<evidence type="ECO:0000313" key="2">
    <source>
        <dbReference type="EMBL" id="MPN47365.1"/>
    </source>
</evidence>